<comment type="caution">
    <text evidence="3">The sequence shown here is derived from an EMBL/GenBank/DDBJ whole genome shotgun (WGS) entry which is preliminary data.</text>
</comment>
<evidence type="ECO:0000256" key="1">
    <source>
        <dbReference type="SAM" id="SignalP"/>
    </source>
</evidence>
<dbReference type="Proteomes" id="UP001291309">
    <property type="component" value="Unassembled WGS sequence"/>
</dbReference>
<keyword evidence="1" id="KW-0732">Signal</keyword>
<dbReference type="RefSeq" id="WP_321547419.1">
    <property type="nucleotide sequence ID" value="NZ_JAXIVS010000006.1"/>
</dbReference>
<evidence type="ECO:0000313" key="3">
    <source>
        <dbReference type="EMBL" id="MDY7228700.1"/>
    </source>
</evidence>
<keyword evidence="4" id="KW-1185">Reference proteome</keyword>
<dbReference type="InterPro" id="IPR022606">
    <property type="entry name" value="DUF2914"/>
</dbReference>
<reference evidence="3 4" key="1">
    <citation type="submission" date="2023-12" db="EMBL/GenBank/DDBJ databases">
        <title>the genome sequence of Hyalangium sp. s54d21.</title>
        <authorList>
            <person name="Zhang X."/>
        </authorList>
    </citation>
    <scope>NUCLEOTIDE SEQUENCE [LARGE SCALE GENOMIC DNA]</scope>
    <source>
        <strain evidence="4">s54d21</strain>
    </source>
</reference>
<accession>A0ABU5H9C7</accession>
<dbReference type="EMBL" id="JAXIVS010000006">
    <property type="protein sequence ID" value="MDY7228700.1"/>
    <property type="molecule type" value="Genomic_DNA"/>
</dbReference>
<protein>
    <submittedName>
        <fullName evidence="3">DUF2914 domain-containing protein</fullName>
    </submittedName>
</protein>
<dbReference type="Pfam" id="PF11141">
    <property type="entry name" value="DUF2914"/>
    <property type="match status" value="1"/>
</dbReference>
<proteinExistence type="predicted"/>
<sequence>MPKTAWKFLLPMMLLATTAFAQAKAELKLGTGVEKYEVVGTSDTFKVAPDTRIYAATRISGVENDKVTMVFLKDGKEASKVELKVPRTPYRTHGYKTMRAGDSGAWTVKVLGPDGTELGSSNFQVEVSGS</sequence>
<feature type="signal peptide" evidence="1">
    <location>
        <begin position="1"/>
        <end position="21"/>
    </location>
</feature>
<feature type="domain" description="DUF2914" evidence="2">
    <location>
        <begin position="65"/>
        <end position="125"/>
    </location>
</feature>
<gene>
    <name evidence="3" type="ORF">SYV04_19915</name>
</gene>
<organism evidence="3 4">
    <name type="scientific">Hyalangium rubrum</name>
    <dbReference type="NCBI Taxonomy" id="3103134"/>
    <lineage>
        <taxon>Bacteria</taxon>
        <taxon>Pseudomonadati</taxon>
        <taxon>Myxococcota</taxon>
        <taxon>Myxococcia</taxon>
        <taxon>Myxococcales</taxon>
        <taxon>Cystobacterineae</taxon>
        <taxon>Archangiaceae</taxon>
        <taxon>Hyalangium</taxon>
    </lineage>
</organism>
<evidence type="ECO:0000259" key="2">
    <source>
        <dbReference type="Pfam" id="PF11141"/>
    </source>
</evidence>
<evidence type="ECO:0000313" key="4">
    <source>
        <dbReference type="Proteomes" id="UP001291309"/>
    </source>
</evidence>
<name>A0ABU5H9C7_9BACT</name>
<feature type="chain" id="PRO_5046001075" evidence="1">
    <location>
        <begin position="22"/>
        <end position="130"/>
    </location>
</feature>